<dbReference type="PANTHER" id="PTHR43391:SF94">
    <property type="entry name" value="OXIDOREDUCTASE-RELATED"/>
    <property type="match status" value="1"/>
</dbReference>
<protein>
    <recommendedName>
        <fullName evidence="4">Short-chain dehydrogenase</fullName>
    </recommendedName>
</protein>
<comment type="similarity">
    <text evidence="1">Belongs to the short-chain dehydrogenases/reductases (SDR) family.</text>
</comment>
<evidence type="ECO:0008006" key="4">
    <source>
        <dbReference type="Google" id="ProtNLM"/>
    </source>
</evidence>
<dbReference type="SUPFAM" id="SSF51735">
    <property type="entry name" value="NAD(P)-binding Rossmann-fold domains"/>
    <property type="match status" value="1"/>
</dbReference>
<gene>
    <name evidence="3" type="ORF">METZ01_LOCUS117640</name>
</gene>
<dbReference type="EMBL" id="UINC01015373">
    <property type="protein sequence ID" value="SVA64786.1"/>
    <property type="molecule type" value="Genomic_DNA"/>
</dbReference>
<dbReference type="PANTHER" id="PTHR43391">
    <property type="entry name" value="RETINOL DEHYDROGENASE-RELATED"/>
    <property type="match status" value="1"/>
</dbReference>
<keyword evidence="2" id="KW-0560">Oxidoreductase</keyword>
<accession>A0A381XJ58</accession>
<dbReference type="Pfam" id="PF00106">
    <property type="entry name" value="adh_short"/>
    <property type="match status" value="1"/>
</dbReference>
<organism evidence="3">
    <name type="scientific">marine metagenome</name>
    <dbReference type="NCBI Taxonomy" id="408172"/>
    <lineage>
        <taxon>unclassified sequences</taxon>
        <taxon>metagenomes</taxon>
        <taxon>ecological metagenomes</taxon>
    </lineage>
</organism>
<reference evidence="3" key="1">
    <citation type="submission" date="2018-05" db="EMBL/GenBank/DDBJ databases">
        <authorList>
            <person name="Lanie J.A."/>
            <person name="Ng W.-L."/>
            <person name="Kazmierczak K.M."/>
            <person name="Andrzejewski T.M."/>
            <person name="Davidsen T.M."/>
            <person name="Wayne K.J."/>
            <person name="Tettelin H."/>
            <person name="Glass J.I."/>
            <person name="Rusch D."/>
            <person name="Podicherti R."/>
            <person name="Tsui H.-C.T."/>
            <person name="Winkler M.E."/>
        </authorList>
    </citation>
    <scope>NUCLEOTIDE SEQUENCE</scope>
</reference>
<proteinExistence type="inferred from homology"/>
<evidence type="ECO:0000313" key="3">
    <source>
        <dbReference type="EMBL" id="SVA64786.1"/>
    </source>
</evidence>
<dbReference type="AlphaFoldDB" id="A0A381XJ58"/>
<dbReference type="InterPro" id="IPR036291">
    <property type="entry name" value="NAD(P)-bd_dom_sf"/>
</dbReference>
<sequence length="218" mass="25112">MIVISSELKDLNAIKGDLQNRFNVKIFPIEMMFQEHALDFKEFDETIRLAGKISGVLLPIGHSDPTDNPYVNESKIYNIFNVNLVNVCIFINHCLEILKDTKLTITGFGSISAIRGRSRNSTYAAAKRGLESYFESLRHAEAESEITIQFYLLGYLKTNLTFGEQTVGPRPVEVDKLATEVFDNISKDFGMKFYPRVWIPLMMAFRFMPWGFFRRIKF</sequence>
<evidence type="ECO:0000256" key="2">
    <source>
        <dbReference type="ARBA" id="ARBA00023002"/>
    </source>
</evidence>
<evidence type="ECO:0000256" key="1">
    <source>
        <dbReference type="ARBA" id="ARBA00006484"/>
    </source>
</evidence>
<dbReference type="InterPro" id="IPR002347">
    <property type="entry name" value="SDR_fam"/>
</dbReference>
<name>A0A381XJ58_9ZZZZ</name>
<dbReference type="Gene3D" id="3.40.50.720">
    <property type="entry name" value="NAD(P)-binding Rossmann-like Domain"/>
    <property type="match status" value="1"/>
</dbReference>
<dbReference type="GO" id="GO:0016491">
    <property type="term" value="F:oxidoreductase activity"/>
    <property type="evidence" value="ECO:0007669"/>
    <property type="project" value="UniProtKB-KW"/>
</dbReference>